<reference evidence="19 20" key="1">
    <citation type="submission" date="2016-04" db="EMBL/GenBank/DDBJ databases">
        <title>The genome of Intoshia linei affirms orthonectids as highly simplified spiralians.</title>
        <authorList>
            <person name="Mikhailov K.V."/>
            <person name="Slusarev G.S."/>
            <person name="Nikitin M.A."/>
            <person name="Logacheva M.D."/>
            <person name="Penin A."/>
            <person name="Aleoshin V."/>
            <person name="Panchin Y.V."/>
        </authorList>
    </citation>
    <scope>NUCLEOTIDE SEQUENCE [LARGE SCALE GENOMIC DNA]</scope>
    <source>
        <strain evidence="19">Intl2013</strain>
        <tissue evidence="19">Whole animal</tissue>
    </source>
</reference>
<comment type="subcellular location">
    <subcellularLocation>
        <location evidence="3">Chromosome</location>
    </subcellularLocation>
    <subcellularLocation>
        <location evidence="2">Nucleus</location>
    </subcellularLocation>
</comment>
<dbReference type="AlphaFoldDB" id="A0A177ATK5"/>
<evidence type="ECO:0000256" key="4">
    <source>
        <dbReference type="ARBA" id="ARBA00009028"/>
    </source>
</evidence>
<comment type="caution">
    <text evidence="19">The sequence shown here is derived from an EMBL/GenBank/DDBJ whole genome shotgun (WGS) entry which is preliminary data.</text>
</comment>
<dbReference type="GO" id="GO:0035861">
    <property type="term" value="C:site of double-strand break"/>
    <property type="evidence" value="ECO:0007669"/>
    <property type="project" value="TreeGrafter"/>
</dbReference>
<evidence type="ECO:0000313" key="19">
    <source>
        <dbReference type="EMBL" id="OAF64703.1"/>
    </source>
</evidence>
<dbReference type="GO" id="GO:0030145">
    <property type="term" value="F:manganese ion binding"/>
    <property type="evidence" value="ECO:0007669"/>
    <property type="project" value="InterPro"/>
</dbReference>
<evidence type="ECO:0000256" key="8">
    <source>
        <dbReference type="ARBA" id="ARBA00022759"/>
    </source>
</evidence>
<dbReference type="InterPro" id="IPR004843">
    <property type="entry name" value="Calcineurin-like_PHP"/>
</dbReference>
<feature type="region of interest" description="Disordered" evidence="17">
    <location>
        <begin position="526"/>
        <end position="561"/>
    </location>
</feature>
<dbReference type="PANTHER" id="PTHR10139:SF1">
    <property type="entry name" value="DOUBLE-STRAND BREAK REPAIR PROTEIN MRE11"/>
    <property type="match status" value="1"/>
</dbReference>
<evidence type="ECO:0000256" key="17">
    <source>
        <dbReference type="SAM" id="MobiDB-lite"/>
    </source>
</evidence>
<dbReference type="GO" id="GO:0042138">
    <property type="term" value="P:meiotic DNA double-strand break formation"/>
    <property type="evidence" value="ECO:0007669"/>
    <property type="project" value="TreeGrafter"/>
</dbReference>
<dbReference type="CDD" id="cd00840">
    <property type="entry name" value="MPP_Mre11_N"/>
    <property type="match status" value="1"/>
</dbReference>
<dbReference type="GO" id="GO:0007095">
    <property type="term" value="P:mitotic G2 DNA damage checkpoint signaling"/>
    <property type="evidence" value="ECO:0007669"/>
    <property type="project" value="TreeGrafter"/>
</dbReference>
<dbReference type="FunFam" id="3.60.21.10:FF:000011">
    <property type="entry name" value="Double-strand break repair protein"/>
    <property type="match status" value="1"/>
</dbReference>
<dbReference type="GO" id="GO:0000014">
    <property type="term" value="F:single-stranded DNA endodeoxyribonuclease activity"/>
    <property type="evidence" value="ECO:0007669"/>
    <property type="project" value="TreeGrafter"/>
</dbReference>
<dbReference type="SMART" id="SM01347">
    <property type="entry name" value="Mre11_DNA_bind"/>
    <property type="match status" value="1"/>
</dbReference>
<dbReference type="Gene3D" id="3.30.110.110">
    <property type="entry name" value="Mre11, capping domain"/>
    <property type="match status" value="1"/>
</dbReference>
<dbReference type="PANTHER" id="PTHR10139">
    <property type="entry name" value="DOUBLE-STRAND BREAK REPAIR PROTEIN MRE11"/>
    <property type="match status" value="1"/>
</dbReference>
<evidence type="ECO:0000256" key="2">
    <source>
        <dbReference type="ARBA" id="ARBA00004123"/>
    </source>
</evidence>
<keyword evidence="10" id="KW-0378">Hydrolase</keyword>
<keyword evidence="9" id="KW-0227">DNA damage</keyword>
<dbReference type="GO" id="GO:0000723">
    <property type="term" value="P:telomere maintenance"/>
    <property type="evidence" value="ECO:0007669"/>
    <property type="project" value="TreeGrafter"/>
</dbReference>
<dbReference type="InterPro" id="IPR041796">
    <property type="entry name" value="Mre11_N"/>
</dbReference>
<dbReference type="Proteomes" id="UP000078046">
    <property type="component" value="Unassembled WGS sequence"/>
</dbReference>
<feature type="compositionally biased region" description="Basic and acidic residues" evidence="17">
    <location>
        <begin position="530"/>
        <end position="546"/>
    </location>
</feature>
<feature type="domain" description="Mre11 DNA-binding" evidence="18">
    <location>
        <begin position="303"/>
        <end position="470"/>
    </location>
</feature>
<evidence type="ECO:0000256" key="6">
    <source>
        <dbReference type="ARBA" id="ARBA00022722"/>
    </source>
</evidence>
<dbReference type="InterPro" id="IPR038487">
    <property type="entry name" value="Mre11_capping_dom"/>
</dbReference>
<dbReference type="InterPro" id="IPR003701">
    <property type="entry name" value="Mre11"/>
</dbReference>
<dbReference type="InterPro" id="IPR029052">
    <property type="entry name" value="Metallo-depent_PP-like"/>
</dbReference>
<dbReference type="Pfam" id="PF04152">
    <property type="entry name" value="Mre11_DNA_bind"/>
    <property type="match status" value="1"/>
</dbReference>
<evidence type="ECO:0000256" key="16">
    <source>
        <dbReference type="PIRSR" id="PIRSR000882-1"/>
    </source>
</evidence>
<evidence type="ECO:0000256" key="5">
    <source>
        <dbReference type="ARBA" id="ARBA00022454"/>
    </source>
</evidence>
<comment type="similarity">
    <text evidence="4">Belongs to the MRE11/RAD32 family.</text>
</comment>
<keyword evidence="12" id="KW-0234">DNA repair</keyword>
<proteinExistence type="inferred from homology"/>
<dbReference type="GO" id="GO:0030870">
    <property type="term" value="C:Mre11 complex"/>
    <property type="evidence" value="ECO:0007669"/>
    <property type="project" value="InterPro"/>
</dbReference>
<dbReference type="PIRSF" id="PIRSF000882">
    <property type="entry name" value="DSB_repair_MRE11"/>
    <property type="match status" value="1"/>
</dbReference>
<evidence type="ECO:0000256" key="11">
    <source>
        <dbReference type="ARBA" id="ARBA00022839"/>
    </source>
</evidence>
<accession>A0A177ATK5</accession>
<evidence type="ECO:0000256" key="3">
    <source>
        <dbReference type="ARBA" id="ARBA00004286"/>
    </source>
</evidence>
<keyword evidence="14" id="KW-0539">Nucleus</keyword>
<name>A0A177ATK5_9BILA</name>
<dbReference type="InterPro" id="IPR007281">
    <property type="entry name" value="Mre11_DNA-bd"/>
</dbReference>
<keyword evidence="6" id="KW-0540">Nuclease</keyword>
<keyword evidence="5" id="KW-0158">Chromosome</keyword>
<evidence type="ECO:0000313" key="20">
    <source>
        <dbReference type="Proteomes" id="UP000078046"/>
    </source>
</evidence>
<keyword evidence="15" id="KW-0469">Meiosis</keyword>
<dbReference type="GO" id="GO:0000724">
    <property type="term" value="P:double-strand break repair via homologous recombination"/>
    <property type="evidence" value="ECO:0007669"/>
    <property type="project" value="TreeGrafter"/>
</dbReference>
<dbReference type="Pfam" id="PF00149">
    <property type="entry name" value="Metallophos"/>
    <property type="match status" value="1"/>
</dbReference>
<organism evidence="19 20">
    <name type="scientific">Intoshia linei</name>
    <dbReference type="NCBI Taxonomy" id="1819745"/>
    <lineage>
        <taxon>Eukaryota</taxon>
        <taxon>Metazoa</taxon>
        <taxon>Spiralia</taxon>
        <taxon>Lophotrochozoa</taxon>
        <taxon>Mesozoa</taxon>
        <taxon>Orthonectida</taxon>
        <taxon>Rhopaluridae</taxon>
        <taxon>Intoshia</taxon>
    </lineage>
</organism>
<keyword evidence="11" id="KW-0269">Exonuclease</keyword>
<sequence length="561" mass="64809">MRHKIKMKPKRTHLKIDHKSSEPFNILIASDLHIGYKESDDVRGKDTYNTFNEILSIAKEKDVDFILLGGDLFHENKPSRYSMYNTICALRKYCFGDKNIAFEYIENCDLNHNHNFQHPNFLDHNLHVSIPIFSIHGNHDDPTGELSLCTLNLLSSSGLMNYFGKMTNFEDIRISPIILKKGNTQVAIYGLGNIKDTVLFELFLNGKVVFDKPDNYYDHYNIFVLHQNRAVHGKKNYIPENVIPEFIDLVLWGHEHECLIDMVPLGPSSVYITQPGSTVITALSQGEETPKHVGILEVNGKKGNMMSIQLKTSRIFLMKDVSTDDVMDDDEYSAMSQSDILKNFCRSHIQKMIQDYSKKLENGFYLPREPIDLKPLLRLRVFYKPEENIIDSKRISLEFQKNVANGESIVMFAKKRDLKNSESNTVKFRSYEETNHDIIELTKKRLMDLDEENNLCVLNIDTISTSLSEFIAKYEKDSIKNALSKSLKAIQTHLKLREVVSENLKKEIIMYNSSIMELELKSQSSNNKNINEDHGTKFDFEDEPPKKIKKRGRGRPNKYIH</sequence>
<dbReference type="SUPFAM" id="SSF56300">
    <property type="entry name" value="Metallo-dependent phosphatases"/>
    <property type="match status" value="1"/>
</dbReference>
<evidence type="ECO:0000259" key="18">
    <source>
        <dbReference type="SMART" id="SM01347"/>
    </source>
</evidence>
<dbReference type="GO" id="GO:0008296">
    <property type="term" value="F:3'-5'-DNA exonuclease activity"/>
    <property type="evidence" value="ECO:0007669"/>
    <property type="project" value="InterPro"/>
</dbReference>
<evidence type="ECO:0000256" key="10">
    <source>
        <dbReference type="ARBA" id="ARBA00022801"/>
    </source>
</evidence>
<feature type="compositionally biased region" description="Basic residues" evidence="17">
    <location>
        <begin position="547"/>
        <end position="561"/>
    </location>
</feature>
<keyword evidence="20" id="KW-1185">Reference proteome</keyword>
<keyword evidence="8" id="KW-0255">Endonuclease</keyword>
<keyword evidence="13" id="KW-0464">Manganese</keyword>
<dbReference type="GO" id="GO:0006303">
    <property type="term" value="P:double-strand break repair via nonhomologous end joining"/>
    <property type="evidence" value="ECO:0007669"/>
    <property type="project" value="TreeGrafter"/>
</dbReference>
<comment type="cofactor">
    <cofactor evidence="1">
        <name>Mn(2+)</name>
        <dbReference type="ChEBI" id="CHEBI:29035"/>
    </cofactor>
</comment>
<evidence type="ECO:0000256" key="1">
    <source>
        <dbReference type="ARBA" id="ARBA00001936"/>
    </source>
</evidence>
<evidence type="ECO:0000256" key="14">
    <source>
        <dbReference type="ARBA" id="ARBA00023242"/>
    </source>
</evidence>
<evidence type="ECO:0000256" key="7">
    <source>
        <dbReference type="ARBA" id="ARBA00022723"/>
    </source>
</evidence>
<feature type="active site" description="Proton donor" evidence="16">
    <location>
        <position position="139"/>
    </location>
</feature>
<dbReference type="EMBL" id="LWCA01001664">
    <property type="protein sequence ID" value="OAF64703.1"/>
    <property type="molecule type" value="Genomic_DNA"/>
</dbReference>
<evidence type="ECO:0000256" key="12">
    <source>
        <dbReference type="ARBA" id="ARBA00023204"/>
    </source>
</evidence>
<dbReference type="Gene3D" id="3.60.21.10">
    <property type="match status" value="1"/>
</dbReference>
<evidence type="ECO:0000256" key="15">
    <source>
        <dbReference type="ARBA" id="ARBA00023254"/>
    </source>
</evidence>
<protein>
    <submittedName>
        <fullName evidence="19">Double-strand break repair protein MRE11</fullName>
    </submittedName>
</protein>
<keyword evidence="7" id="KW-0479">Metal-binding</keyword>
<dbReference type="OrthoDB" id="30417at2759"/>
<evidence type="ECO:0000256" key="13">
    <source>
        <dbReference type="ARBA" id="ARBA00023211"/>
    </source>
</evidence>
<dbReference type="GO" id="GO:0031573">
    <property type="term" value="P:mitotic intra-S DNA damage checkpoint signaling"/>
    <property type="evidence" value="ECO:0007669"/>
    <property type="project" value="TreeGrafter"/>
</dbReference>
<gene>
    <name evidence="19" type="ORF">A3Q56_07592</name>
</gene>
<evidence type="ECO:0000256" key="9">
    <source>
        <dbReference type="ARBA" id="ARBA00022763"/>
    </source>
</evidence>
<dbReference type="GO" id="GO:0097552">
    <property type="term" value="P:mitochondrial double-strand break repair via homologous recombination"/>
    <property type="evidence" value="ECO:0007669"/>
    <property type="project" value="TreeGrafter"/>
</dbReference>